<dbReference type="OrthoDB" id="5460296at2"/>
<reference evidence="1 2" key="1">
    <citation type="submission" date="2009-06" db="EMBL/GenBank/DDBJ databases">
        <title>Complete sequence of Desulfovibrio salexigens DSM 2638.</title>
        <authorList>
            <consortium name="US DOE Joint Genome Institute"/>
            <person name="Lucas S."/>
            <person name="Copeland A."/>
            <person name="Lapidus A."/>
            <person name="Glavina del Rio T."/>
            <person name="Tice H."/>
            <person name="Bruce D."/>
            <person name="Goodwin L."/>
            <person name="Pitluck S."/>
            <person name="Munk A.C."/>
            <person name="Brettin T."/>
            <person name="Detter J.C."/>
            <person name="Han C."/>
            <person name="Tapia R."/>
            <person name="Larimer F."/>
            <person name="Land M."/>
            <person name="Hauser L."/>
            <person name="Kyrpides N."/>
            <person name="Anderson I."/>
            <person name="Wall J.D."/>
            <person name="Arkin A.P."/>
            <person name="Dehal P."/>
            <person name="Chivian D."/>
            <person name="Giles B."/>
            <person name="Hazen T.C."/>
        </authorList>
    </citation>
    <scope>NUCLEOTIDE SEQUENCE [LARGE SCALE GENOMIC DNA]</scope>
    <source>
        <strain evidence="2">ATCC 14822 / DSM 2638 / NCIMB 8403 / VKM B-1763</strain>
    </source>
</reference>
<sequence length="107" mass="11063">MALNHIQKGNHMTWTNNTGAAVESGSAVPVGSKVGVALVDIPNDETGELAMGEVWELPNAGVEILQGATVYLDGNKAITTVAENNIQAGFAFAPAASDESVRVKINS</sequence>
<evidence type="ECO:0000313" key="2">
    <source>
        <dbReference type="Proteomes" id="UP000002601"/>
    </source>
</evidence>
<dbReference type="Pfam" id="PF09956">
    <property type="entry name" value="Phage_cement_2"/>
    <property type="match status" value="1"/>
</dbReference>
<dbReference type="EMBL" id="CP001649">
    <property type="protein sequence ID" value="ACS80190.1"/>
    <property type="molecule type" value="Genomic_DNA"/>
</dbReference>
<dbReference type="KEGG" id="dsa:Desal_2131"/>
<dbReference type="RefSeq" id="WP_015852006.1">
    <property type="nucleotide sequence ID" value="NC_012881.1"/>
</dbReference>
<dbReference type="InterPro" id="IPR011231">
    <property type="entry name" value="Phage_VT1-Sakai_H0018"/>
</dbReference>
<dbReference type="eggNOG" id="COG5471">
    <property type="taxonomic scope" value="Bacteria"/>
</dbReference>
<gene>
    <name evidence="1" type="ordered locus">Desal_2131</name>
</gene>
<name>C6BVY7_MARSD</name>
<dbReference type="AlphaFoldDB" id="C6BVY7"/>
<protein>
    <recommendedName>
        <fullName evidence="3">RecA/RadA recombinase</fullName>
    </recommendedName>
</protein>
<accession>C6BVY7</accession>
<evidence type="ECO:0008006" key="3">
    <source>
        <dbReference type="Google" id="ProtNLM"/>
    </source>
</evidence>
<dbReference type="PIRSF" id="PIRSF030771">
    <property type="entry name" value="UCP030771"/>
    <property type="match status" value="1"/>
</dbReference>
<organism evidence="1 2">
    <name type="scientific">Maridesulfovibrio salexigens (strain ATCC 14822 / DSM 2638 / NCIMB 8403 / VKM B-1763)</name>
    <name type="common">Desulfovibrio salexigens</name>
    <dbReference type="NCBI Taxonomy" id="526222"/>
    <lineage>
        <taxon>Bacteria</taxon>
        <taxon>Pseudomonadati</taxon>
        <taxon>Thermodesulfobacteriota</taxon>
        <taxon>Desulfovibrionia</taxon>
        <taxon>Desulfovibrionales</taxon>
        <taxon>Desulfovibrionaceae</taxon>
        <taxon>Maridesulfovibrio</taxon>
    </lineage>
</organism>
<keyword evidence="2" id="KW-1185">Reference proteome</keyword>
<proteinExistence type="predicted"/>
<dbReference type="STRING" id="526222.Desal_2131"/>
<dbReference type="Proteomes" id="UP000002601">
    <property type="component" value="Chromosome"/>
</dbReference>
<evidence type="ECO:0000313" key="1">
    <source>
        <dbReference type="EMBL" id="ACS80190.1"/>
    </source>
</evidence>
<dbReference type="HOGENOM" id="CLU_165535_2_0_7"/>